<dbReference type="PROSITE" id="PS50929">
    <property type="entry name" value="ABC_TM1F"/>
    <property type="match status" value="2"/>
</dbReference>
<evidence type="ECO:0000259" key="14">
    <source>
        <dbReference type="PROSITE" id="PS50893"/>
    </source>
</evidence>
<dbReference type="CDD" id="cd18577">
    <property type="entry name" value="ABC_6TM_Pgp_ABCB1_D1_like"/>
    <property type="match status" value="1"/>
</dbReference>
<keyword evidence="5" id="KW-0547">Nucleotide-binding</keyword>
<evidence type="ECO:0000256" key="12">
    <source>
        <dbReference type="SAM" id="MobiDB-lite"/>
    </source>
</evidence>
<protein>
    <submittedName>
        <fullName evidence="16">Uncharacterized protein</fullName>
    </submittedName>
</protein>
<dbReference type="GO" id="GO:0005743">
    <property type="term" value="C:mitochondrial inner membrane"/>
    <property type="evidence" value="ECO:0007669"/>
    <property type="project" value="TreeGrafter"/>
</dbReference>
<dbReference type="InterPro" id="IPR011527">
    <property type="entry name" value="ABC1_TM_dom"/>
</dbReference>
<dbReference type="Gene3D" id="3.40.50.300">
    <property type="entry name" value="P-loop containing nucleotide triphosphate hydrolases"/>
    <property type="match status" value="2"/>
</dbReference>
<dbReference type="FunFam" id="3.40.50.300:FF:000479">
    <property type="entry name" value="Multidrug resistance protein 1A"/>
    <property type="match status" value="1"/>
</dbReference>
<feature type="domain" description="ABC transporter" evidence="14">
    <location>
        <begin position="665"/>
        <end position="902"/>
    </location>
</feature>
<reference evidence="17" key="1">
    <citation type="journal article" date="2023" name="Commun. Biol.">
        <title>Genome analysis of Parmales, the sister group of diatoms, reveals the evolutionary specialization of diatoms from phago-mixotrophs to photoautotrophs.</title>
        <authorList>
            <person name="Ban H."/>
            <person name="Sato S."/>
            <person name="Yoshikawa S."/>
            <person name="Yamada K."/>
            <person name="Nakamura Y."/>
            <person name="Ichinomiya M."/>
            <person name="Sato N."/>
            <person name="Blanc-Mathieu R."/>
            <person name="Endo H."/>
            <person name="Kuwata A."/>
            <person name="Ogata H."/>
        </authorList>
    </citation>
    <scope>NUCLEOTIDE SEQUENCE [LARGE SCALE GENOMIC DNA]</scope>
    <source>
        <strain evidence="17">NIES 3699</strain>
    </source>
</reference>
<dbReference type="PROSITE" id="PS50893">
    <property type="entry name" value="ABC_TRANSPORTER_2"/>
    <property type="match status" value="2"/>
</dbReference>
<feature type="transmembrane region" description="Helical" evidence="13">
    <location>
        <begin position="241"/>
        <end position="266"/>
    </location>
</feature>
<dbReference type="SUPFAM" id="SSF90123">
    <property type="entry name" value="ABC transporter transmembrane region"/>
    <property type="match status" value="2"/>
</dbReference>
<feature type="domain" description="ABC transmembrane type-1" evidence="15">
    <location>
        <begin position="17"/>
        <end position="321"/>
    </location>
</feature>
<dbReference type="Pfam" id="PF00005">
    <property type="entry name" value="ABC_tran"/>
    <property type="match status" value="2"/>
</dbReference>
<keyword evidence="8 13" id="KW-1133">Transmembrane helix</keyword>
<dbReference type="InterPro" id="IPR027417">
    <property type="entry name" value="P-loop_NTPase"/>
</dbReference>
<feature type="transmembrane region" description="Helical" evidence="13">
    <location>
        <begin position="1130"/>
        <end position="1148"/>
    </location>
</feature>
<feature type="transmembrane region" description="Helical" evidence="13">
    <location>
        <begin position="58"/>
        <end position="80"/>
    </location>
</feature>
<feature type="transmembrane region" description="Helical" evidence="13">
    <location>
        <begin position="1212"/>
        <end position="1235"/>
    </location>
</feature>
<evidence type="ECO:0000313" key="17">
    <source>
        <dbReference type="Proteomes" id="UP001165160"/>
    </source>
</evidence>
<dbReference type="InterPro" id="IPR003593">
    <property type="entry name" value="AAA+_ATPase"/>
</dbReference>
<feature type="coiled-coil region" evidence="11">
    <location>
        <begin position="343"/>
        <end position="370"/>
    </location>
</feature>
<sequence length="1387" mass="148631">MSSLYAQSTLRTNVYTAIGMVAAAANGCVYPALAYIYGQSFQDLAAGGANDPAEVNKTVFYFLGAGGVSLVAGTVQTYCLEVAAESLTLNLRDKWFAALLRQDISFYDQMKVTELPTTMMEALVSYRRAVGSKMGQGVQFSTMTVGGFAVAFVFSWNVTLVTLATIPLLGASGYWLVSVNQNAKKATQEDYARAGSVALTSLLNLKTILSLNALMHFVGLYEKSTTSAKAAGVKRGIRAGIANGCFFGSFVLMYLIITLYGAYVLYRQIKDDECNPSGTPGADFAPTCSTSAANVFAALLGVAFAGQGFGQVGTWIEAVSAATAAIKPALTVINAKPTINTDRENYDMKLASTDEESKEAQQEAQGLESASTEDLSVPTIIFKDVSFAYPSRPSINVLDGFNLTILPGQTVALVGPSGSGKSTVVQLLSRFYDPDEGSITFDGIDIREIKVKDLRRLIGMVAQEPVLFSTSIKENIARGAGLDDTCYVNHKQIVEAANQANATSFINEFPDGFDTLCGEGGGSQMSGGQRQRICIARALVKNPKILICDEATSALDRDSEIIVQRAIDDSILANSSASTVVIAHRLSTIETSDVIVAIKDGAVVELGGHQELLKKKGLYYDLHAQQNVTPDNTPSPSRNNSVTNLTLLGDGENWNPIIEGDEYHITFKDVGFSYPTRDSSVLNGFSLGVKKGQTVALVGKSGCGKSTCVSLLERFYEVDEGSIMLEGVDIRDLELADLRERISFVGQEPRLFDCTIGENIAFGKADATFEDIEEAAKLANAHSFITSFPLAYNTPLGETTQLSGGQKQRIAIARALISKPSILLLDEPTSALDAASEAVVQEALQNVMKSNGGMTVLVVSHRISTIRDCEVIAVLGGGRLVEFGGHDELVARNGKYAKIIGEGNGDVIAGTEEKKEEALTVDDDKGGVEEDEDFDVDDPAQFRKDVYALFLPNDTKWIFLTFIGAILAGLVFPFWGTVFSLMISLLFQTVYTCNDANINAPKDPFYPNGLGQFGTCSNYYSVVSEQMQNDSYTIVAYWAGLCACSIIGYALLLGAGGKVSENINKRIRDRSFRKLLSLEPAYHDVNKIGTSTTRLASDAALLKDFTLTPITSILLSLASVLVGVGIALAYMWPLALISILCIPIMAFATSVEMKMTLGTDGDENNTKDEGAGVVVTEGLGSVRTVYSLGIEEMMWRDFMRKSRVGGVRRRSFVAGLTAGSSVMIQQAVNALSFWAGGVFLRNYPDTFTFEGFLISLFSLLFALFGLGAAVEGFKDRDKARAAAGRILNLLNMNSKIDSLESCEGAAGRGEVKKHVPLVVSYACEDMDDGAEKDGNSQIKFRKEKKKREDDTISTISSRTAKFWKVTGSDSASASGGSGGGGGGVGGV</sequence>
<feature type="transmembrane region" description="Helical" evidence="13">
    <location>
        <begin position="12"/>
        <end position="38"/>
    </location>
</feature>
<dbReference type="SUPFAM" id="SSF52540">
    <property type="entry name" value="P-loop containing nucleoside triphosphate hydrolases"/>
    <property type="match status" value="2"/>
</dbReference>
<comment type="subcellular location">
    <subcellularLocation>
        <location evidence="1">Membrane</location>
        <topology evidence="1">Multi-pass membrane protein</topology>
    </subcellularLocation>
</comment>
<dbReference type="PANTHER" id="PTHR43394">
    <property type="entry name" value="ATP-DEPENDENT PERMEASE MDL1, MITOCHONDRIAL"/>
    <property type="match status" value="1"/>
</dbReference>
<dbReference type="GO" id="GO:0016887">
    <property type="term" value="F:ATP hydrolysis activity"/>
    <property type="evidence" value="ECO:0007669"/>
    <property type="project" value="InterPro"/>
</dbReference>
<evidence type="ECO:0000256" key="5">
    <source>
        <dbReference type="ARBA" id="ARBA00022741"/>
    </source>
</evidence>
<dbReference type="Pfam" id="PF00664">
    <property type="entry name" value="ABC_membrane"/>
    <property type="match status" value="2"/>
</dbReference>
<organism evidence="16 17">
    <name type="scientific">Triparma verrucosa</name>
    <dbReference type="NCBI Taxonomy" id="1606542"/>
    <lineage>
        <taxon>Eukaryota</taxon>
        <taxon>Sar</taxon>
        <taxon>Stramenopiles</taxon>
        <taxon>Ochrophyta</taxon>
        <taxon>Bolidophyceae</taxon>
        <taxon>Parmales</taxon>
        <taxon>Triparmaceae</taxon>
        <taxon>Triparma</taxon>
    </lineage>
</organism>
<dbReference type="PANTHER" id="PTHR43394:SF1">
    <property type="entry name" value="ATP-BINDING CASSETTE SUB-FAMILY B MEMBER 10, MITOCHONDRIAL"/>
    <property type="match status" value="1"/>
</dbReference>
<feature type="transmembrane region" description="Helical" evidence="13">
    <location>
        <begin position="1105"/>
        <end position="1124"/>
    </location>
</feature>
<dbReference type="PROSITE" id="PS00211">
    <property type="entry name" value="ABC_TRANSPORTER_1"/>
    <property type="match status" value="2"/>
</dbReference>
<keyword evidence="10" id="KW-0325">Glycoprotein</keyword>
<evidence type="ECO:0000256" key="6">
    <source>
        <dbReference type="ARBA" id="ARBA00022840"/>
    </source>
</evidence>
<evidence type="ECO:0000256" key="13">
    <source>
        <dbReference type="SAM" id="Phobius"/>
    </source>
</evidence>
<dbReference type="Gene3D" id="1.20.1560.10">
    <property type="entry name" value="ABC transporter type 1, transmembrane domain"/>
    <property type="match status" value="2"/>
</dbReference>
<dbReference type="GO" id="GO:0015421">
    <property type="term" value="F:ABC-type oligopeptide transporter activity"/>
    <property type="evidence" value="ECO:0007669"/>
    <property type="project" value="TreeGrafter"/>
</dbReference>
<dbReference type="InterPro" id="IPR039421">
    <property type="entry name" value="Type_1_exporter"/>
</dbReference>
<dbReference type="GO" id="GO:0090374">
    <property type="term" value="P:oligopeptide export from mitochondrion"/>
    <property type="evidence" value="ECO:0007669"/>
    <property type="project" value="TreeGrafter"/>
</dbReference>
<evidence type="ECO:0000256" key="7">
    <source>
        <dbReference type="ARBA" id="ARBA00022967"/>
    </source>
</evidence>
<evidence type="ECO:0000256" key="4">
    <source>
        <dbReference type="ARBA" id="ARBA00022737"/>
    </source>
</evidence>
<keyword evidence="2" id="KW-0813">Transport</keyword>
<dbReference type="InterPro" id="IPR017871">
    <property type="entry name" value="ABC_transporter-like_CS"/>
</dbReference>
<evidence type="ECO:0000256" key="1">
    <source>
        <dbReference type="ARBA" id="ARBA00004141"/>
    </source>
</evidence>
<accession>A0A9W6ZCA7</accession>
<proteinExistence type="predicted"/>
<evidence type="ECO:0000256" key="11">
    <source>
        <dbReference type="SAM" id="Coils"/>
    </source>
</evidence>
<keyword evidence="17" id="KW-1185">Reference proteome</keyword>
<keyword evidence="7" id="KW-1278">Translocase</keyword>
<feature type="transmembrane region" description="Helical" evidence="13">
    <location>
        <begin position="160"/>
        <end position="177"/>
    </location>
</feature>
<feature type="transmembrane region" description="Helical" evidence="13">
    <location>
        <begin position="1247"/>
        <end position="1270"/>
    </location>
</feature>
<feature type="domain" description="ABC transmembrane type-1" evidence="15">
    <location>
        <begin position="976"/>
        <end position="1278"/>
    </location>
</feature>
<dbReference type="GO" id="GO:0005524">
    <property type="term" value="F:ATP binding"/>
    <property type="evidence" value="ECO:0007669"/>
    <property type="project" value="UniProtKB-KW"/>
</dbReference>
<keyword evidence="9 13" id="KW-0472">Membrane</keyword>
<comment type="caution">
    <text evidence="16">The sequence shown here is derived from an EMBL/GenBank/DDBJ whole genome shotgun (WGS) entry which is preliminary data.</text>
</comment>
<keyword evidence="6" id="KW-0067">ATP-binding</keyword>
<keyword evidence="11" id="KW-0175">Coiled coil</keyword>
<keyword evidence="3 13" id="KW-0812">Transmembrane</keyword>
<dbReference type="EMBL" id="BRXX01000576">
    <property type="protein sequence ID" value="GMH47515.1"/>
    <property type="molecule type" value="Genomic_DNA"/>
</dbReference>
<feature type="compositionally biased region" description="Gly residues" evidence="12">
    <location>
        <begin position="1375"/>
        <end position="1387"/>
    </location>
</feature>
<dbReference type="InterPro" id="IPR036640">
    <property type="entry name" value="ABC1_TM_sf"/>
</dbReference>
<evidence type="ECO:0000256" key="9">
    <source>
        <dbReference type="ARBA" id="ARBA00023136"/>
    </source>
</evidence>
<evidence type="ECO:0000313" key="16">
    <source>
        <dbReference type="EMBL" id="GMH47515.1"/>
    </source>
</evidence>
<feature type="transmembrane region" description="Helical" evidence="13">
    <location>
        <begin position="957"/>
        <end position="976"/>
    </location>
</feature>
<dbReference type="SMART" id="SM00382">
    <property type="entry name" value="AAA"/>
    <property type="match status" value="2"/>
</dbReference>
<feature type="transmembrane region" description="Helical" evidence="13">
    <location>
        <begin position="1035"/>
        <end position="1056"/>
    </location>
</feature>
<dbReference type="CDD" id="cd03249">
    <property type="entry name" value="ABC_MTABC3_MDL1_MDL2"/>
    <property type="match status" value="1"/>
</dbReference>
<gene>
    <name evidence="16" type="ORF">TrVE_jg4878</name>
</gene>
<dbReference type="InterPro" id="IPR003439">
    <property type="entry name" value="ABC_transporter-like_ATP-bd"/>
</dbReference>
<name>A0A9W6ZCA7_9STRA</name>
<feature type="domain" description="ABC transporter" evidence="14">
    <location>
        <begin position="380"/>
        <end position="625"/>
    </location>
</feature>
<dbReference type="CDD" id="cd18578">
    <property type="entry name" value="ABC_6TM_Pgp_ABCB1_D2_like"/>
    <property type="match status" value="1"/>
</dbReference>
<feature type="region of interest" description="Disordered" evidence="12">
    <location>
        <begin position="1366"/>
        <end position="1387"/>
    </location>
</feature>
<evidence type="ECO:0000256" key="8">
    <source>
        <dbReference type="ARBA" id="ARBA00022989"/>
    </source>
</evidence>
<evidence type="ECO:0000256" key="10">
    <source>
        <dbReference type="ARBA" id="ARBA00023180"/>
    </source>
</evidence>
<evidence type="ECO:0000259" key="15">
    <source>
        <dbReference type="PROSITE" id="PS50929"/>
    </source>
</evidence>
<evidence type="ECO:0000256" key="3">
    <source>
        <dbReference type="ARBA" id="ARBA00022692"/>
    </source>
</evidence>
<dbReference type="Proteomes" id="UP001165160">
    <property type="component" value="Unassembled WGS sequence"/>
</dbReference>
<evidence type="ECO:0000256" key="2">
    <source>
        <dbReference type="ARBA" id="ARBA00022448"/>
    </source>
</evidence>
<keyword evidence="4" id="KW-0677">Repeat</keyword>
<dbReference type="FunFam" id="3.40.50.300:FF:000836">
    <property type="entry name" value="ABC transporter B family member 25"/>
    <property type="match status" value="1"/>
</dbReference>